<sequence length="639" mass="72194">MSRKLQRSRKTFLFKNFKFLFFLFSTFGKNVKVFYEIKIKKIITSAKKVLIEIIFVITIFVNGIGILDFSSKYFQKFSNPAAIPAETIAFIDSNTPVQSGSSGVSIPNPVQSIGIGGTEEIPGLESAAPPIDRWISTPPPPHSRQRGTPRLRNSSSSVRGPEGLPNTSGVPSSAPLVRFETVSSFNVVTSLNDILARFFPSQTVIFPEKPGTSQEIRARRDKAKQKVPPRDFISNTNITADGKAYIRNRLIGPCYPKPFNESKVLFSAMNFFDYFKRYFPAAAEQFYNELLISCTELERAFLIAKGTVTDEFLFRKYYGDENLDLAIKCGFCKISSDGALLYHPTGPLFGISIFLRAALLHPFYSYQWNYFTSNFQAQIRYFCETVELPSIIALKEESFPNQLQIATAVFNKLRENLVLNAVLTNILEKANPRIIVSYNALSTVIKIFNNVVGNSLDAHQQQLADHIAQEITTLDTKFMGRFVGQEDYKMQEQADIDAFNNVSEELNAAILVNTYLEPLIVRNDLRVRPNPGTTDRQYFQECQNNLAHQANKLLRRNEQIPNSLEALKERIAVEKAAEEQYWGLGVGINYSSWKVQGLERIAAQWQAIRDFMEQCEDPTVANINANNDRLIDAYPSPDT</sequence>
<dbReference type="GeneID" id="37543660"/>
<gene>
    <name evidence="3" type="primary">orf13</name>
</gene>
<keyword evidence="2" id="KW-0472">Membrane</keyword>
<evidence type="ECO:0000256" key="2">
    <source>
        <dbReference type="SAM" id="Phobius"/>
    </source>
</evidence>
<reference evidence="3" key="1">
    <citation type="journal article" date="2018" name="Adv. Bot. Res.">
        <title>Chapter Four - Comparative Plastid Genomics of Glaucophytes species.</title>
        <authorList>
            <person name="Reyes-Prieto A."/>
            <person name="Russell S."/>
            <person name="Figueroa-Martinez F."/>
            <person name="Jackson C."/>
        </authorList>
    </citation>
    <scope>NUCLEOTIDE SEQUENCE</scope>
    <source>
        <strain evidence="3">NIES-764</strain>
    </source>
</reference>
<keyword evidence="3" id="KW-0934">Plastid</keyword>
<dbReference type="EMBL" id="MG601102">
    <property type="protein sequence ID" value="AWW13600.1"/>
    <property type="molecule type" value="Genomic_DNA"/>
</dbReference>
<proteinExistence type="predicted"/>
<geneLocation type="plastid" evidence="3"/>
<accession>A0A2Z4HFR1</accession>
<organism evidence="3">
    <name type="scientific">Cyanophora sudae</name>
    <dbReference type="NCBI Taxonomy" id="1522369"/>
    <lineage>
        <taxon>Eukaryota</taxon>
        <taxon>Glaucocystophyceae</taxon>
        <taxon>Cyanophorales</taxon>
        <taxon>Cyanophoraceae</taxon>
        <taxon>Cyanophora</taxon>
    </lineage>
</organism>
<name>A0A2Z4HFR1_9EUKA</name>
<dbReference type="RefSeq" id="YP_009504454.1">
    <property type="nucleotide sequence ID" value="NC_038215.1"/>
</dbReference>
<dbReference type="AlphaFoldDB" id="A0A2Z4HFR1"/>
<evidence type="ECO:0000256" key="1">
    <source>
        <dbReference type="SAM" id="MobiDB-lite"/>
    </source>
</evidence>
<keyword evidence="2" id="KW-1133">Transmembrane helix</keyword>
<feature type="transmembrane region" description="Helical" evidence="2">
    <location>
        <begin position="49"/>
        <end position="67"/>
    </location>
</feature>
<keyword evidence="2" id="KW-0812">Transmembrane</keyword>
<evidence type="ECO:0000313" key="3">
    <source>
        <dbReference type="EMBL" id="AWW13600.1"/>
    </source>
</evidence>
<protein>
    <submittedName>
        <fullName evidence="3">Uncharacterized protein</fullName>
    </submittedName>
</protein>
<feature type="region of interest" description="Disordered" evidence="1">
    <location>
        <begin position="129"/>
        <end position="172"/>
    </location>
</feature>